<dbReference type="PANTHER" id="PTHR12400:SF103">
    <property type="entry name" value="INOSITOL POLYPHOSPHATE MULTIKINASE"/>
    <property type="match status" value="1"/>
</dbReference>
<reference evidence="5" key="1">
    <citation type="journal article" date="2021" name="Open Biol.">
        <title>Shared evolutionary footprints suggest mitochondrial oxidative damage underlies multiple complex I losses in fungi.</title>
        <authorList>
            <person name="Schikora-Tamarit M.A."/>
            <person name="Marcet-Houben M."/>
            <person name="Nosek J."/>
            <person name="Gabaldon T."/>
        </authorList>
    </citation>
    <scope>NUCLEOTIDE SEQUENCE</scope>
    <source>
        <strain evidence="5">CBS6341</strain>
    </source>
</reference>
<comment type="caution">
    <text evidence="5">The sequence shown here is derived from an EMBL/GenBank/DDBJ whole genome shotgun (WGS) entry which is preliminary data.</text>
</comment>
<name>A0A9P8PX91_9ASCO</name>
<dbReference type="GO" id="GO:0008440">
    <property type="term" value="F:inositol-1,4,5-trisphosphate 3-kinase activity"/>
    <property type="evidence" value="ECO:0007669"/>
    <property type="project" value="TreeGrafter"/>
</dbReference>
<dbReference type="Proteomes" id="UP000769528">
    <property type="component" value="Unassembled WGS sequence"/>
</dbReference>
<evidence type="ECO:0000256" key="1">
    <source>
        <dbReference type="ARBA" id="ARBA00007374"/>
    </source>
</evidence>
<gene>
    <name evidence="5" type="ORF">WICMUC_001348</name>
</gene>
<dbReference type="PANTHER" id="PTHR12400">
    <property type="entry name" value="INOSITOL POLYPHOSPHATE KINASE"/>
    <property type="match status" value="1"/>
</dbReference>
<dbReference type="SUPFAM" id="SSF56104">
    <property type="entry name" value="SAICAR synthase-like"/>
    <property type="match status" value="1"/>
</dbReference>
<dbReference type="InterPro" id="IPR038286">
    <property type="entry name" value="IPK_sf"/>
</dbReference>
<dbReference type="OrthoDB" id="338650at2759"/>
<proteinExistence type="inferred from homology"/>
<dbReference type="Gene3D" id="3.30.470.160">
    <property type="entry name" value="Inositol polyphosphate kinase"/>
    <property type="match status" value="1"/>
</dbReference>
<keyword evidence="2 4" id="KW-0808">Transferase</keyword>
<dbReference type="InterPro" id="IPR005522">
    <property type="entry name" value="IPK"/>
</dbReference>
<protein>
    <recommendedName>
        <fullName evidence="4">Kinase</fullName>
        <ecNumber evidence="4">2.7.-.-</ecNumber>
    </recommendedName>
</protein>
<evidence type="ECO:0000256" key="3">
    <source>
        <dbReference type="ARBA" id="ARBA00022777"/>
    </source>
</evidence>
<evidence type="ECO:0000313" key="6">
    <source>
        <dbReference type="Proteomes" id="UP000769528"/>
    </source>
</evidence>
<evidence type="ECO:0000313" key="5">
    <source>
        <dbReference type="EMBL" id="KAH3678929.1"/>
    </source>
</evidence>
<dbReference type="GO" id="GO:0005737">
    <property type="term" value="C:cytoplasm"/>
    <property type="evidence" value="ECO:0007669"/>
    <property type="project" value="TreeGrafter"/>
</dbReference>
<evidence type="ECO:0000256" key="2">
    <source>
        <dbReference type="ARBA" id="ARBA00022679"/>
    </source>
</evidence>
<dbReference type="GO" id="GO:0005634">
    <property type="term" value="C:nucleus"/>
    <property type="evidence" value="ECO:0007669"/>
    <property type="project" value="TreeGrafter"/>
</dbReference>
<organism evidence="5 6">
    <name type="scientific">Wickerhamomyces mucosus</name>
    <dbReference type="NCBI Taxonomy" id="1378264"/>
    <lineage>
        <taxon>Eukaryota</taxon>
        <taxon>Fungi</taxon>
        <taxon>Dikarya</taxon>
        <taxon>Ascomycota</taxon>
        <taxon>Saccharomycotina</taxon>
        <taxon>Saccharomycetes</taxon>
        <taxon>Phaffomycetales</taxon>
        <taxon>Wickerhamomycetaceae</taxon>
        <taxon>Wickerhamomyces</taxon>
    </lineage>
</organism>
<keyword evidence="6" id="KW-1185">Reference proteome</keyword>
<comment type="similarity">
    <text evidence="1 4">Belongs to the inositol phosphokinase (IPK) family.</text>
</comment>
<dbReference type="EC" id="2.7.-.-" evidence="4"/>
<keyword evidence="3 4" id="KW-0418">Kinase</keyword>
<dbReference type="AlphaFoldDB" id="A0A9P8PX91"/>
<dbReference type="Pfam" id="PF03770">
    <property type="entry name" value="IPK"/>
    <property type="match status" value="1"/>
</dbReference>
<dbReference type="GO" id="GO:0046854">
    <property type="term" value="P:phosphatidylinositol phosphate biosynthetic process"/>
    <property type="evidence" value="ECO:0007669"/>
    <property type="project" value="TreeGrafter"/>
</dbReference>
<dbReference type="GO" id="GO:0000824">
    <property type="term" value="F:inositol-1,4,5,6-tetrakisphosphate 3-kinase activity"/>
    <property type="evidence" value="ECO:0007669"/>
    <property type="project" value="TreeGrafter"/>
</dbReference>
<reference evidence="5" key="2">
    <citation type="submission" date="2021-01" db="EMBL/GenBank/DDBJ databases">
        <authorList>
            <person name="Schikora-Tamarit M.A."/>
        </authorList>
    </citation>
    <scope>NUCLEOTIDE SEQUENCE</scope>
    <source>
        <strain evidence="5">CBS6341</strain>
    </source>
</reference>
<dbReference type="EMBL" id="JAEUBF010000402">
    <property type="protein sequence ID" value="KAH3678929.1"/>
    <property type="molecule type" value="Genomic_DNA"/>
</dbReference>
<evidence type="ECO:0000256" key="4">
    <source>
        <dbReference type="RuleBase" id="RU363090"/>
    </source>
</evidence>
<dbReference type="GO" id="GO:0032958">
    <property type="term" value="P:inositol phosphate biosynthetic process"/>
    <property type="evidence" value="ECO:0007669"/>
    <property type="project" value="InterPro"/>
</dbReference>
<accession>A0A9P8PX91</accession>
<sequence>MTAYSRAKYQAAGHDGALIDESGSLFIKPTNDQEIEFYTKINELERSTDYNKDKQDDDDDDGMKLIDWIPNFMGILEKGITNEIKEKQVISEEYTKEFSNNKDNNEKYLVLENLLHGFKSPSIIDIKLGSILTDEFATKEKKLRLQKISDSTTSGNLSFRVCGMKLVHKENEEENNLNLLINSYPNISNLKQFITIGEDNYISFNKFYGRGLNISTIVNNFQIFFKYNKLSTSQQQKIIRNTFTRLQLLYNCLLEKEIRIISGSLLLVYENDLDRWNEFDNHDPIFRDYYEINDDDDDDDDDDEHDQKQAPLSLLSMIDFAHSKIVPGKGYDENIIKGVENLMNLIETMIDE</sequence>